<evidence type="ECO:0000256" key="1">
    <source>
        <dbReference type="SAM" id="MobiDB-lite"/>
    </source>
</evidence>
<feature type="compositionally biased region" description="Basic and acidic residues" evidence="1">
    <location>
        <begin position="91"/>
        <end position="101"/>
    </location>
</feature>
<dbReference type="AlphaFoldDB" id="A0A699RLJ3"/>
<feature type="non-terminal residue" evidence="2">
    <location>
        <position position="1"/>
    </location>
</feature>
<feature type="region of interest" description="Disordered" evidence="1">
    <location>
        <begin position="1"/>
        <end position="104"/>
    </location>
</feature>
<dbReference type="EMBL" id="BKCJ011107539">
    <property type="protein sequence ID" value="GFC86885.1"/>
    <property type="molecule type" value="Genomic_DNA"/>
</dbReference>
<sequence>EHIHKDPAESSTDLDVDAKGWRTTHNHWKQRKNKQEKNKIMKSDHKNETDIKHLVDSAKTSSRMCYQPNENESEDSVGQHSSITSKRKQRDIKQQKIETVQRNHNNGIEIIDLDDSPITSKRKQRDIKQQKIVTVQRNHNNGIELIDLDDSPIASSRVRDIPDAE</sequence>
<reference evidence="2" key="1">
    <citation type="journal article" date="2019" name="Sci. Rep.">
        <title>Draft genome of Tanacetum cinerariifolium, the natural source of mosquito coil.</title>
        <authorList>
            <person name="Yamashiro T."/>
            <person name="Shiraishi A."/>
            <person name="Satake H."/>
            <person name="Nakayama K."/>
        </authorList>
    </citation>
    <scope>NUCLEOTIDE SEQUENCE</scope>
</reference>
<feature type="compositionally biased region" description="Polar residues" evidence="1">
    <location>
        <begin position="58"/>
        <end position="84"/>
    </location>
</feature>
<gene>
    <name evidence="2" type="ORF">Tci_858855</name>
</gene>
<protein>
    <submittedName>
        <fullName evidence="2">Uncharacterized protein</fullName>
    </submittedName>
</protein>
<feature type="compositionally biased region" description="Basic residues" evidence="1">
    <location>
        <begin position="22"/>
        <end position="32"/>
    </location>
</feature>
<organism evidence="2">
    <name type="scientific">Tanacetum cinerariifolium</name>
    <name type="common">Dalmatian daisy</name>
    <name type="synonym">Chrysanthemum cinerariifolium</name>
    <dbReference type="NCBI Taxonomy" id="118510"/>
    <lineage>
        <taxon>Eukaryota</taxon>
        <taxon>Viridiplantae</taxon>
        <taxon>Streptophyta</taxon>
        <taxon>Embryophyta</taxon>
        <taxon>Tracheophyta</taxon>
        <taxon>Spermatophyta</taxon>
        <taxon>Magnoliopsida</taxon>
        <taxon>eudicotyledons</taxon>
        <taxon>Gunneridae</taxon>
        <taxon>Pentapetalae</taxon>
        <taxon>asterids</taxon>
        <taxon>campanulids</taxon>
        <taxon>Asterales</taxon>
        <taxon>Asteraceae</taxon>
        <taxon>Asteroideae</taxon>
        <taxon>Anthemideae</taxon>
        <taxon>Anthemidinae</taxon>
        <taxon>Tanacetum</taxon>
    </lineage>
</organism>
<proteinExistence type="predicted"/>
<name>A0A699RLJ3_TANCI</name>
<evidence type="ECO:0000313" key="2">
    <source>
        <dbReference type="EMBL" id="GFC86885.1"/>
    </source>
</evidence>
<accession>A0A699RLJ3</accession>
<comment type="caution">
    <text evidence="2">The sequence shown here is derived from an EMBL/GenBank/DDBJ whole genome shotgun (WGS) entry which is preliminary data.</text>
</comment>
<feature type="compositionally biased region" description="Basic and acidic residues" evidence="1">
    <location>
        <begin position="33"/>
        <end position="56"/>
    </location>
</feature>